<dbReference type="SMART" id="SM00256">
    <property type="entry name" value="FBOX"/>
    <property type="match status" value="1"/>
</dbReference>
<feature type="non-terminal residue" evidence="2">
    <location>
        <position position="455"/>
    </location>
</feature>
<sequence length="455" mass="52834">MTKMSNLLRHVKLSRLTVTSLRGLRSVCNKGNTLSKHRRCTRKRLAQAKTATKKKELPTKMTMVSDLPRDLAEDVLLRLPMTSMRAVRSVCKQWNSLSKDFFFTKKHLAQEKAAAAREFMVVMVMDYRVYLMGINLHKDVEETINCQGKLISLDDSNQVDISTVYHCDGLILCIPKDCARLVVWNPYWGQTLWFKPNSIRHEPHLYRYAVGYQNSKSCRSYKILRFVEVCAESIVEYEINELNSNSWRVLDVTSDWHILFFARGVTLKGNTYWFAIEKYGEGRSTVVEIPDFLICFDFTTERFGPRLRLPFRSYDEDTVTLSSVREEQLAVLFQREDNLHLEIWVTTKIEPEVVSWSKLFLAVDMEPLTDFQFGVTGGSFFIDEEKKLAVVFDKDKDRDNVEVQTPHHNFAYIIGEDGYFRDVDLGETSEVFDCPLGCLYVPSSVQIKQRVNKRK</sequence>
<dbReference type="PROSITE" id="PS50181">
    <property type="entry name" value="FBOX"/>
    <property type="match status" value="1"/>
</dbReference>
<dbReference type="Pfam" id="PF07734">
    <property type="entry name" value="FBA_1"/>
    <property type="match status" value="1"/>
</dbReference>
<reference evidence="2 3" key="1">
    <citation type="submission" date="2020-12" db="EMBL/GenBank/DDBJ databases">
        <title>Concerted genomic and epigenomic changes stabilize Arabidopsis allopolyploids.</title>
        <authorList>
            <person name="Chen Z."/>
        </authorList>
    </citation>
    <scope>NUCLEOTIDE SEQUENCE [LARGE SCALE GENOMIC DNA]</scope>
    <source>
        <strain evidence="2">As9502</strain>
        <tissue evidence="2">Leaf</tissue>
    </source>
</reference>
<gene>
    <name evidence="2" type="ORF">ISN44_As08g019110</name>
</gene>
<dbReference type="Proteomes" id="UP000694251">
    <property type="component" value="Chromosome 8"/>
</dbReference>
<dbReference type="PANTHER" id="PTHR31672">
    <property type="entry name" value="BNACNNG10540D PROTEIN"/>
    <property type="match status" value="1"/>
</dbReference>
<protein>
    <submittedName>
        <fullName evidence="2">F-box associated domain type 1</fullName>
    </submittedName>
</protein>
<dbReference type="CDD" id="cd22157">
    <property type="entry name" value="F-box_AtFBW1-like"/>
    <property type="match status" value="1"/>
</dbReference>
<dbReference type="InterPro" id="IPR050796">
    <property type="entry name" value="SCF_F-box_component"/>
</dbReference>
<dbReference type="AlphaFoldDB" id="A0A8T2B867"/>
<dbReference type="PANTHER" id="PTHR31672:SF13">
    <property type="entry name" value="F-BOX PROTEIN CPR30-LIKE"/>
    <property type="match status" value="1"/>
</dbReference>
<dbReference type="EMBL" id="JAEFBJ010000008">
    <property type="protein sequence ID" value="KAG7582303.1"/>
    <property type="molecule type" value="Genomic_DNA"/>
</dbReference>
<accession>A0A8T2B867</accession>
<dbReference type="InterPro" id="IPR001810">
    <property type="entry name" value="F-box_dom"/>
</dbReference>
<proteinExistence type="predicted"/>
<dbReference type="InterPro" id="IPR017451">
    <property type="entry name" value="F-box-assoc_interact_dom"/>
</dbReference>
<keyword evidence="3" id="KW-1185">Reference proteome</keyword>
<organism evidence="2 3">
    <name type="scientific">Arabidopsis suecica</name>
    <name type="common">Swedish thale-cress</name>
    <name type="synonym">Cardaminopsis suecica</name>
    <dbReference type="NCBI Taxonomy" id="45249"/>
    <lineage>
        <taxon>Eukaryota</taxon>
        <taxon>Viridiplantae</taxon>
        <taxon>Streptophyta</taxon>
        <taxon>Embryophyta</taxon>
        <taxon>Tracheophyta</taxon>
        <taxon>Spermatophyta</taxon>
        <taxon>Magnoliopsida</taxon>
        <taxon>eudicotyledons</taxon>
        <taxon>Gunneridae</taxon>
        <taxon>Pentapetalae</taxon>
        <taxon>rosids</taxon>
        <taxon>malvids</taxon>
        <taxon>Brassicales</taxon>
        <taxon>Brassicaceae</taxon>
        <taxon>Camelineae</taxon>
        <taxon>Arabidopsis</taxon>
    </lineage>
</organism>
<dbReference type="Pfam" id="PF00646">
    <property type="entry name" value="F-box"/>
    <property type="match status" value="1"/>
</dbReference>
<dbReference type="InterPro" id="IPR006527">
    <property type="entry name" value="F-box-assoc_dom_typ1"/>
</dbReference>
<evidence type="ECO:0000313" key="2">
    <source>
        <dbReference type="EMBL" id="KAG7582303.1"/>
    </source>
</evidence>
<evidence type="ECO:0000313" key="3">
    <source>
        <dbReference type="Proteomes" id="UP000694251"/>
    </source>
</evidence>
<comment type="caution">
    <text evidence="2">The sequence shown here is derived from an EMBL/GenBank/DDBJ whole genome shotgun (WGS) entry which is preliminary data.</text>
</comment>
<name>A0A8T2B867_ARASU</name>
<dbReference type="OrthoDB" id="1093300at2759"/>
<feature type="domain" description="F-box" evidence="1">
    <location>
        <begin position="61"/>
        <end position="106"/>
    </location>
</feature>
<evidence type="ECO:0000259" key="1">
    <source>
        <dbReference type="PROSITE" id="PS50181"/>
    </source>
</evidence>
<dbReference type="NCBIfam" id="TIGR01640">
    <property type="entry name" value="F_box_assoc_1"/>
    <property type="match status" value="1"/>
</dbReference>